<name>A0A1I9FZK0_BRUMA</name>
<reference evidence="1" key="1">
    <citation type="journal article" date="2007" name="Science">
        <title>Draft genome of the filarial nematode parasite Brugia malayi.</title>
        <authorList>
            <person name="Ghedin E."/>
            <person name="Wang S."/>
            <person name="Spiro D."/>
            <person name="Caler E."/>
            <person name="Zhao Q."/>
            <person name="Crabtree J."/>
            <person name="Allen J.E."/>
            <person name="Delcher A.L."/>
            <person name="Guiliano D.B."/>
            <person name="Miranda-Saavedra D."/>
            <person name="Angiuoli S.V."/>
            <person name="Creasy T."/>
            <person name="Amedeo P."/>
            <person name="Haas B."/>
            <person name="El-Sayed N.M."/>
            <person name="Wortman J.R."/>
            <person name="Feldblyum T."/>
            <person name="Tallon L."/>
            <person name="Schatz M."/>
            <person name="Shumway M."/>
            <person name="Koo H."/>
            <person name="Salzberg S.L."/>
            <person name="Schobel S."/>
            <person name="Pertea M."/>
            <person name="Pop M."/>
            <person name="White O."/>
            <person name="Barton G.J."/>
            <person name="Carlow C.K."/>
            <person name="Crawford M.J."/>
            <person name="Daub J."/>
            <person name="Dimmic M.W."/>
            <person name="Estes C.F."/>
            <person name="Foster J.M."/>
            <person name="Ganatra M."/>
            <person name="Gregory W.F."/>
            <person name="Johnson N.M."/>
            <person name="Jin J."/>
            <person name="Komuniecki R."/>
            <person name="Korf I."/>
            <person name="Kumar S."/>
            <person name="Laney S."/>
            <person name="Li B.W."/>
            <person name="Li W."/>
            <person name="Lindblom T.H."/>
            <person name="Lustigman S."/>
            <person name="Ma D."/>
            <person name="Maina C.V."/>
            <person name="Martin D.M."/>
            <person name="McCarter J.P."/>
            <person name="McReynolds L."/>
            <person name="Mitreva M."/>
            <person name="Nutman T.B."/>
            <person name="Parkinson J."/>
            <person name="Peregrin-Alvarez J.M."/>
            <person name="Poole C."/>
            <person name="Ren Q."/>
            <person name="Saunders L."/>
            <person name="Sluder A.E."/>
            <person name="Smith K."/>
            <person name="Stanke M."/>
            <person name="Unnasch T.R."/>
            <person name="Ware J."/>
            <person name="Wei A.D."/>
            <person name="Weil G."/>
            <person name="Williams D.J."/>
            <person name="Zhang Y."/>
            <person name="Williams S.A."/>
            <person name="Fraser-Liggett C."/>
            <person name="Slatko B."/>
            <person name="Blaxter M.L."/>
            <person name="Scott A.L."/>
        </authorList>
    </citation>
    <scope>NUCLEOTIDE SEQUENCE</scope>
    <source>
        <strain evidence="1">FR3</strain>
    </source>
</reference>
<proteinExistence type="predicted"/>
<reference evidence="1" key="2">
    <citation type="submission" date="2012-12" db="EMBL/GenBank/DDBJ databases">
        <authorList>
            <consortium name="WormBase Consortium"/>
            <person name="Ghedin E."/>
            <person name="Paulini M."/>
        </authorList>
    </citation>
    <scope>NUCLEOTIDE SEQUENCE</scope>
    <source>
        <strain evidence="1">FR3</strain>
    </source>
</reference>
<dbReference type="AlphaFoldDB" id="A0A1I9FZK0"/>
<accession>A0A1I9FZK0</accession>
<gene>
    <name evidence="1" type="primary">Bm7740</name>
    <name evidence="1" type="ORF">BM_Bm7740</name>
</gene>
<sequence length="43" mass="4553">MLSEATFQVSVARMKLCGVEKGVAISAAVTALCFEQRQDGYSG</sequence>
<evidence type="ECO:0000313" key="1">
    <source>
        <dbReference type="EMBL" id="CDP90730.1"/>
    </source>
</evidence>
<protein>
    <submittedName>
        <fullName evidence="1">Bm7740</fullName>
    </submittedName>
</protein>
<organism evidence="1">
    <name type="scientific">Brugia malayi</name>
    <name type="common">Filarial nematode worm</name>
    <dbReference type="NCBI Taxonomy" id="6279"/>
    <lineage>
        <taxon>Eukaryota</taxon>
        <taxon>Metazoa</taxon>
        <taxon>Ecdysozoa</taxon>
        <taxon>Nematoda</taxon>
        <taxon>Chromadorea</taxon>
        <taxon>Rhabditida</taxon>
        <taxon>Spirurina</taxon>
        <taxon>Spiruromorpha</taxon>
        <taxon>Filarioidea</taxon>
        <taxon>Onchocercidae</taxon>
        <taxon>Brugia</taxon>
    </lineage>
</organism>
<dbReference type="EMBL" id="LN854668">
    <property type="protein sequence ID" value="CDP90730.1"/>
    <property type="molecule type" value="Genomic_DNA"/>
</dbReference>